<keyword evidence="1" id="KW-0808">Transferase</keyword>
<dbReference type="SUPFAM" id="SSF53901">
    <property type="entry name" value="Thiolase-like"/>
    <property type="match status" value="1"/>
</dbReference>
<organism evidence="3 4">
    <name type="scientific">Winogradskyella thalassocola</name>
    <dbReference type="NCBI Taxonomy" id="262004"/>
    <lineage>
        <taxon>Bacteria</taxon>
        <taxon>Pseudomonadati</taxon>
        <taxon>Bacteroidota</taxon>
        <taxon>Flavobacteriia</taxon>
        <taxon>Flavobacteriales</taxon>
        <taxon>Flavobacteriaceae</taxon>
        <taxon>Winogradskyella</taxon>
    </lineage>
</organism>
<evidence type="ECO:0000313" key="4">
    <source>
        <dbReference type="Proteomes" id="UP000199492"/>
    </source>
</evidence>
<gene>
    <name evidence="3" type="ORF">SAMN04489796_101204</name>
</gene>
<dbReference type="InterPro" id="IPR016039">
    <property type="entry name" value="Thiolase-like"/>
</dbReference>
<dbReference type="Pfam" id="PF13723">
    <property type="entry name" value="Ketoacyl-synt_2"/>
    <property type="match status" value="1"/>
</dbReference>
<dbReference type="InterPro" id="IPR000794">
    <property type="entry name" value="Beta-ketoacyl_synthase"/>
</dbReference>
<dbReference type="OrthoDB" id="1404523at2"/>
<dbReference type="RefSeq" id="WP_092465727.1">
    <property type="nucleotide sequence ID" value="NZ_FNCZ01000001.1"/>
</dbReference>
<evidence type="ECO:0000256" key="1">
    <source>
        <dbReference type="ARBA" id="ARBA00022679"/>
    </source>
</evidence>
<sequence length="342" mass="37700">MKPCYINSAVSISAQDTLDNSNFLENTISFEGQLAKAIHPNYKLFISPIASRRMATGVKMGIAAAKKALELAELETPDAIITGTGIGCIEDSEKFLNAILDNDEEFLTPTSFIQSTHNTVGAQIALTLKCKGYNVTYVQGAASFESAVLDGQLLLHENEAKTVLVGGTDELGKYLINDIILAETAEKQPITTPFGEGAHFFSLSQSKQNKSFAAIKGIKIFNKATTETINIKVEDFLKDHDLTTEDIDAIVLGKNGDTFDELYQTLQYSSFKSIPQLHYKHLCGEFFTASAFGFWTAANIIKHQYIPEVLKLNTIKKSNYKNILLYNQLKGQQHSFTLLTSC</sequence>
<dbReference type="GO" id="GO:0006633">
    <property type="term" value="P:fatty acid biosynthetic process"/>
    <property type="evidence" value="ECO:0007669"/>
    <property type="project" value="TreeGrafter"/>
</dbReference>
<dbReference type="GO" id="GO:0005829">
    <property type="term" value="C:cytosol"/>
    <property type="evidence" value="ECO:0007669"/>
    <property type="project" value="TreeGrafter"/>
</dbReference>
<dbReference type="PANTHER" id="PTHR11712">
    <property type="entry name" value="POLYKETIDE SYNTHASE-RELATED"/>
    <property type="match status" value="1"/>
</dbReference>
<proteinExistence type="predicted"/>
<protein>
    <submittedName>
        <fullName evidence="3">3-oxoacyl-(Acyl-carrier-protein) synthase</fullName>
    </submittedName>
</protein>
<evidence type="ECO:0000313" key="3">
    <source>
        <dbReference type="EMBL" id="SDG65158.1"/>
    </source>
</evidence>
<accession>A0A1G7VZX7</accession>
<name>A0A1G7VZX7_9FLAO</name>
<feature type="domain" description="Beta-ketoacyl synthase-like N-terminal" evidence="2">
    <location>
        <begin position="45"/>
        <end position="165"/>
    </location>
</feature>
<dbReference type="STRING" id="262004.SAMN04489796_101204"/>
<keyword evidence="4" id="KW-1185">Reference proteome</keyword>
<dbReference type="PANTHER" id="PTHR11712:SF336">
    <property type="entry name" value="3-OXOACYL-[ACYL-CARRIER-PROTEIN] SYNTHASE, MITOCHONDRIAL"/>
    <property type="match status" value="1"/>
</dbReference>
<dbReference type="EMBL" id="FNCZ01000001">
    <property type="protein sequence ID" value="SDG65158.1"/>
    <property type="molecule type" value="Genomic_DNA"/>
</dbReference>
<dbReference type="Gene3D" id="3.40.47.10">
    <property type="match status" value="1"/>
</dbReference>
<dbReference type="InterPro" id="IPR014030">
    <property type="entry name" value="Ketoacyl_synth_N"/>
</dbReference>
<dbReference type="AlphaFoldDB" id="A0A1G7VZX7"/>
<dbReference type="Proteomes" id="UP000199492">
    <property type="component" value="Unassembled WGS sequence"/>
</dbReference>
<dbReference type="GO" id="GO:0004315">
    <property type="term" value="F:3-oxoacyl-[acyl-carrier-protein] synthase activity"/>
    <property type="evidence" value="ECO:0007669"/>
    <property type="project" value="TreeGrafter"/>
</dbReference>
<evidence type="ECO:0000259" key="2">
    <source>
        <dbReference type="Pfam" id="PF13723"/>
    </source>
</evidence>
<reference evidence="4" key="1">
    <citation type="submission" date="2016-10" db="EMBL/GenBank/DDBJ databases">
        <authorList>
            <person name="Varghese N."/>
            <person name="Submissions S."/>
        </authorList>
    </citation>
    <scope>NUCLEOTIDE SEQUENCE [LARGE SCALE GENOMIC DNA]</scope>
    <source>
        <strain evidence="4">DSM 15363</strain>
    </source>
</reference>